<sequence length="721" mass="81495">MSDDLNVSVQSLQPSLFEAWAKKQGGSVKSWKKRWFVLKPNKLWYFTSKSATTATGYIELNSTTQVEEEPTMNVPGKKFFFSVLSRNQKGDRKFILFVETEMYLHEFVKRMKDVILAQQKSVPKSVPQQQIVEEQMLTPVSINVDKETFHPIEQKVDVTSEVKTQFMKKEEPPQTLPTQQDELPPTEPPHLDQQQQQPSPNDGQHPPTDKKQFERPNKPAPSATSRPKKGWVVTRPTLSMSNGQGAQAAIQQQNAQMTTEGTTLNNQNVPTTTVQMDDQHIASAQATAEATAKMQQELEEIRQREEEKRLAKFRQQQEEYKKQQAEEEKRRADIEEAERQSQLKKEEEQRAKDQAEMLRQQQELFKQQELQRKMEEEEAQKAAQESAGVAAVQNGKGPMARGDGVAVPNDTAPMTQCDGVEERSEDDSEEEKVEGEDLTLQNVIAFVQAFEWIDENAQEFVQLFYDNIPRSSPTNITGSVNPSGNEIVLRCTSPVDSLKEVVEFFNQVGSPTTEIGKLESQAKRVGVLAIETWISLSEKGGCDAGWGIIAEQDTLDIIKEISDISEIDSVGIIKLWCETNGVDFVHRFGRDMGDQPPYNTEFSMDVNANDKEMIQNAAVAFMFPDVPTDVVECAEENTMVKVVTSEEGFVKFSVIVDKAKEEQIKKCIEARGEDPTNVLNLKDLLSINIVGMEYTYLNDGFGYDVYQEGEKITVQFRLGCF</sequence>
<feature type="region of interest" description="Disordered" evidence="1">
    <location>
        <begin position="399"/>
        <end position="435"/>
    </location>
</feature>
<evidence type="ECO:0000313" key="4">
    <source>
        <dbReference type="Proteomes" id="UP000014680"/>
    </source>
</evidence>
<feature type="compositionally biased region" description="Basic and acidic residues" evidence="1">
    <location>
        <begin position="207"/>
        <end position="217"/>
    </location>
</feature>
<evidence type="ECO:0000313" key="3">
    <source>
        <dbReference type="EMBL" id="ELP91953.1"/>
    </source>
</evidence>
<accession>A0A0A1UA81</accession>
<dbReference type="OrthoDB" id="185175at2759"/>
<feature type="region of interest" description="Disordered" evidence="1">
    <location>
        <begin position="166"/>
        <end position="257"/>
    </location>
</feature>
<proteinExistence type="predicted"/>
<name>A0A0A1UA81_ENTIV</name>
<dbReference type="AlphaFoldDB" id="A0A0A1UA81"/>
<feature type="compositionally biased region" description="Low complexity" evidence="1">
    <location>
        <begin position="242"/>
        <end position="256"/>
    </location>
</feature>
<dbReference type="PANTHER" id="PTHR12752">
    <property type="entry name" value="PHOSPHOINOSITOL 3-PHOSPHATE-BINDING PROTEIN"/>
    <property type="match status" value="1"/>
</dbReference>
<dbReference type="Pfam" id="PF00169">
    <property type="entry name" value="PH"/>
    <property type="match status" value="1"/>
</dbReference>
<dbReference type="SUPFAM" id="SSF50729">
    <property type="entry name" value="PH domain-like"/>
    <property type="match status" value="1"/>
</dbReference>
<dbReference type="InterPro" id="IPR001849">
    <property type="entry name" value="PH_domain"/>
</dbReference>
<feature type="compositionally biased region" description="Acidic residues" evidence="1">
    <location>
        <begin position="423"/>
        <end position="435"/>
    </location>
</feature>
<keyword evidence="4" id="KW-1185">Reference proteome</keyword>
<dbReference type="Proteomes" id="UP000014680">
    <property type="component" value="Unassembled WGS sequence"/>
</dbReference>
<dbReference type="Gene3D" id="2.30.29.30">
    <property type="entry name" value="Pleckstrin-homology domain (PH domain)/Phosphotyrosine-binding domain (PTB)"/>
    <property type="match status" value="1"/>
</dbReference>
<dbReference type="KEGG" id="eiv:EIN_400730"/>
<feature type="domain" description="PH" evidence="2">
    <location>
        <begin position="14"/>
        <end position="116"/>
    </location>
</feature>
<dbReference type="RefSeq" id="XP_004258724.1">
    <property type="nucleotide sequence ID" value="XM_004258676.1"/>
</dbReference>
<dbReference type="PROSITE" id="PS50003">
    <property type="entry name" value="PH_DOMAIN"/>
    <property type="match status" value="1"/>
</dbReference>
<feature type="region of interest" description="Disordered" evidence="1">
    <location>
        <begin position="284"/>
        <end position="356"/>
    </location>
</feature>
<evidence type="ECO:0000256" key="1">
    <source>
        <dbReference type="SAM" id="MobiDB-lite"/>
    </source>
</evidence>
<protein>
    <recommendedName>
        <fullName evidence="2">PH domain-containing protein</fullName>
    </recommendedName>
</protein>
<gene>
    <name evidence="3" type="ORF">EIN_400730</name>
</gene>
<dbReference type="SMART" id="SM00233">
    <property type="entry name" value="PH"/>
    <property type="match status" value="1"/>
</dbReference>
<reference evidence="3 4" key="1">
    <citation type="submission" date="2012-10" db="EMBL/GenBank/DDBJ databases">
        <authorList>
            <person name="Zafar N."/>
            <person name="Inman J."/>
            <person name="Hall N."/>
            <person name="Lorenzi H."/>
            <person name="Caler E."/>
        </authorList>
    </citation>
    <scope>NUCLEOTIDE SEQUENCE [LARGE SCALE GENOMIC DNA]</scope>
    <source>
        <strain evidence="3 4">IP1</strain>
    </source>
</reference>
<evidence type="ECO:0000259" key="2">
    <source>
        <dbReference type="PROSITE" id="PS50003"/>
    </source>
</evidence>
<dbReference type="GeneID" id="14890842"/>
<dbReference type="EMBL" id="KB206411">
    <property type="protein sequence ID" value="ELP91953.1"/>
    <property type="molecule type" value="Genomic_DNA"/>
</dbReference>
<dbReference type="OMA" id="NANDKEM"/>
<dbReference type="VEuPathDB" id="AmoebaDB:EIN_400730"/>
<dbReference type="InterPro" id="IPR011993">
    <property type="entry name" value="PH-like_dom_sf"/>
</dbReference>
<organism evidence="3 4">
    <name type="scientific">Entamoeba invadens IP1</name>
    <dbReference type="NCBI Taxonomy" id="370355"/>
    <lineage>
        <taxon>Eukaryota</taxon>
        <taxon>Amoebozoa</taxon>
        <taxon>Evosea</taxon>
        <taxon>Archamoebae</taxon>
        <taxon>Mastigamoebida</taxon>
        <taxon>Entamoebidae</taxon>
        <taxon>Entamoeba</taxon>
    </lineage>
</organism>
<dbReference type="PANTHER" id="PTHR12752:SF9">
    <property type="entry name" value="KRAMER, ISOFORM I"/>
    <property type="match status" value="1"/>
</dbReference>
<feature type="compositionally biased region" description="Basic and acidic residues" evidence="1">
    <location>
        <begin position="299"/>
        <end position="356"/>
    </location>
</feature>